<sequence>MGWLIPLLLAQRARSNVPLNGAFSSTGLKLNEASGGIRLVEVAIHGRWGCVKSLETERAGVATVSPWVDNARGLEHSTVVTSGGDGIGLNLDTPCRRFSRGRAGLCSSHLGGAARASWLGVLWKSIMYRGGSSALPSTSGRNSIPCNQRHMIS</sequence>
<dbReference type="EMBL" id="JAWDGP010006855">
    <property type="protein sequence ID" value="KAK3734318.1"/>
    <property type="molecule type" value="Genomic_DNA"/>
</dbReference>
<name>A0AAE0Y6B6_9GAST</name>
<gene>
    <name evidence="2" type="ORF">RRG08_058473</name>
</gene>
<evidence type="ECO:0000313" key="2">
    <source>
        <dbReference type="EMBL" id="KAK3734318.1"/>
    </source>
</evidence>
<dbReference type="AlphaFoldDB" id="A0AAE0Y6B6"/>
<keyword evidence="3" id="KW-1185">Reference proteome</keyword>
<feature type="compositionally biased region" description="Polar residues" evidence="1">
    <location>
        <begin position="134"/>
        <end position="146"/>
    </location>
</feature>
<evidence type="ECO:0000256" key="1">
    <source>
        <dbReference type="SAM" id="MobiDB-lite"/>
    </source>
</evidence>
<reference evidence="2" key="1">
    <citation type="journal article" date="2023" name="G3 (Bethesda)">
        <title>A reference genome for the long-term kleptoplast-retaining sea slug Elysia crispata morphotype clarki.</title>
        <authorList>
            <person name="Eastman K.E."/>
            <person name="Pendleton A.L."/>
            <person name="Shaikh M.A."/>
            <person name="Suttiyut T."/>
            <person name="Ogas R."/>
            <person name="Tomko P."/>
            <person name="Gavelis G."/>
            <person name="Widhalm J.R."/>
            <person name="Wisecaver J.H."/>
        </authorList>
    </citation>
    <scope>NUCLEOTIDE SEQUENCE</scope>
    <source>
        <strain evidence="2">ECLA1</strain>
    </source>
</reference>
<feature type="region of interest" description="Disordered" evidence="1">
    <location>
        <begin position="133"/>
        <end position="153"/>
    </location>
</feature>
<comment type="caution">
    <text evidence="2">The sequence shown here is derived from an EMBL/GenBank/DDBJ whole genome shotgun (WGS) entry which is preliminary data.</text>
</comment>
<evidence type="ECO:0000313" key="3">
    <source>
        <dbReference type="Proteomes" id="UP001283361"/>
    </source>
</evidence>
<proteinExistence type="predicted"/>
<accession>A0AAE0Y6B6</accession>
<organism evidence="2 3">
    <name type="scientific">Elysia crispata</name>
    <name type="common">lettuce slug</name>
    <dbReference type="NCBI Taxonomy" id="231223"/>
    <lineage>
        <taxon>Eukaryota</taxon>
        <taxon>Metazoa</taxon>
        <taxon>Spiralia</taxon>
        <taxon>Lophotrochozoa</taxon>
        <taxon>Mollusca</taxon>
        <taxon>Gastropoda</taxon>
        <taxon>Heterobranchia</taxon>
        <taxon>Euthyneura</taxon>
        <taxon>Panpulmonata</taxon>
        <taxon>Sacoglossa</taxon>
        <taxon>Placobranchoidea</taxon>
        <taxon>Plakobranchidae</taxon>
        <taxon>Elysia</taxon>
    </lineage>
</organism>
<protein>
    <submittedName>
        <fullName evidence="2">Uncharacterized protein</fullName>
    </submittedName>
</protein>
<dbReference type="Proteomes" id="UP001283361">
    <property type="component" value="Unassembled WGS sequence"/>
</dbReference>